<feature type="transmembrane region" description="Helical" evidence="1">
    <location>
        <begin position="165"/>
        <end position="191"/>
    </location>
</feature>
<dbReference type="AlphaFoldDB" id="A0A3S8UIQ2"/>
<feature type="transmembrane region" description="Helical" evidence="1">
    <location>
        <begin position="84"/>
        <end position="106"/>
    </location>
</feature>
<gene>
    <name evidence="2" type="ORF">EJA05_11095</name>
</gene>
<evidence type="ECO:0008006" key="4">
    <source>
        <dbReference type="Google" id="ProtNLM"/>
    </source>
</evidence>
<feature type="transmembrane region" description="Helical" evidence="1">
    <location>
        <begin position="20"/>
        <end position="37"/>
    </location>
</feature>
<dbReference type="Proteomes" id="UP000268230">
    <property type="component" value="Chromosome"/>
</dbReference>
<feature type="transmembrane region" description="Helical" evidence="1">
    <location>
        <begin position="49"/>
        <end position="72"/>
    </location>
</feature>
<keyword evidence="1" id="KW-0472">Membrane</keyword>
<reference evidence="2 3" key="1">
    <citation type="submission" date="2018-12" db="EMBL/GenBank/DDBJ databases">
        <authorList>
            <person name="Li S."/>
            <person name="Yang R."/>
            <person name="Chen G."/>
            <person name="Zou L."/>
            <person name="Zhang C."/>
            <person name="Chen Y."/>
            <person name="Liu Z."/>
            <person name="Li Y."/>
            <person name="Yan Y."/>
            <person name="Huang M."/>
            <person name="Chen T."/>
        </authorList>
    </citation>
    <scope>NUCLEOTIDE SEQUENCE [LARGE SCALE GENOMIC DNA]</scope>
    <source>
        <strain evidence="2 3">1257</strain>
    </source>
</reference>
<dbReference type="EMBL" id="CP034338">
    <property type="protein sequence ID" value="AZL68240.1"/>
    <property type="molecule type" value="Genomic_DNA"/>
</dbReference>
<dbReference type="OrthoDB" id="9971174at2"/>
<accession>A0A3S8UIQ2</accession>
<keyword evidence="1" id="KW-0812">Transmembrane</keyword>
<evidence type="ECO:0000313" key="3">
    <source>
        <dbReference type="Proteomes" id="UP000268230"/>
    </source>
</evidence>
<keyword evidence="1" id="KW-1133">Transmembrane helix</keyword>
<organism evidence="2 3">
    <name type="scientific">Pseudomonas entomophila</name>
    <dbReference type="NCBI Taxonomy" id="312306"/>
    <lineage>
        <taxon>Bacteria</taxon>
        <taxon>Pseudomonadati</taxon>
        <taxon>Pseudomonadota</taxon>
        <taxon>Gammaproteobacteria</taxon>
        <taxon>Pseudomonadales</taxon>
        <taxon>Pseudomonadaceae</taxon>
        <taxon>Pseudomonas</taxon>
    </lineage>
</organism>
<sequence>MSRTSDPSPPDVKALWKPILAVSTWIAVTFCANFSFAIKLSSVSDLDSTVLACANVLVALITGFITLFAYRASERKARPFWTRLALVSGGLFLLAFFSFMILRSLWTCQYTQEVRLVIGLSPTADLLSYLATFDASQTPTCSELLADYAGVTERMYAPTALIARFASLVVIFLVIWCALACAVISIAYGLAAPTRPGERLSHAP</sequence>
<evidence type="ECO:0000313" key="2">
    <source>
        <dbReference type="EMBL" id="AZL68240.1"/>
    </source>
</evidence>
<evidence type="ECO:0000256" key="1">
    <source>
        <dbReference type="SAM" id="Phobius"/>
    </source>
</evidence>
<dbReference type="KEGG" id="pory:EJA05_11095"/>
<name>A0A3S8UIQ2_9PSED</name>
<protein>
    <recommendedName>
        <fullName evidence="4">DUF4199 domain-containing protein</fullName>
    </recommendedName>
</protein>
<proteinExistence type="predicted"/>